<reference evidence="8" key="1">
    <citation type="submission" date="2021-01" db="EMBL/GenBank/DDBJ databases">
        <title>Rhizobium sp. strain KVB221 16S ribosomal RNA gene Genome sequencing and assembly.</title>
        <authorList>
            <person name="Kang M."/>
        </authorList>
    </citation>
    <scope>NUCLEOTIDE SEQUENCE</scope>
    <source>
        <strain evidence="8">KVB221</strain>
    </source>
</reference>
<comment type="subunit">
    <text evidence="6">The basal body constitutes a major portion of the flagellar organelle and consists of a number of rings mounted on a central rod.</text>
</comment>
<gene>
    <name evidence="8" type="primary">flgB</name>
    <name evidence="8" type="ORF">JJB09_01410</name>
</gene>
<dbReference type="PIRSF" id="PIRSF002889">
    <property type="entry name" value="Rod_FlgB"/>
    <property type="match status" value="1"/>
</dbReference>
<evidence type="ECO:0000256" key="2">
    <source>
        <dbReference type="ARBA" id="ARBA00009677"/>
    </source>
</evidence>
<proteinExistence type="inferred from homology"/>
<keyword evidence="8" id="KW-0282">Flagellum</keyword>
<evidence type="ECO:0000256" key="4">
    <source>
        <dbReference type="ARBA" id="ARBA00023143"/>
    </source>
</evidence>
<keyword evidence="9" id="KW-1185">Reference proteome</keyword>
<comment type="function">
    <text evidence="5 6">Structural component of flagellum, the bacterial motility apparatus. Part of the rod structure of flagellar basal body.</text>
</comment>
<dbReference type="Proteomes" id="UP000633219">
    <property type="component" value="Unassembled WGS sequence"/>
</dbReference>
<evidence type="ECO:0000256" key="3">
    <source>
        <dbReference type="ARBA" id="ARBA00014376"/>
    </source>
</evidence>
<evidence type="ECO:0000256" key="6">
    <source>
        <dbReference type="PIRNR" id="PIRNR002889"/>
    </source>
</evidence>
<evidence type="ECO:0000259" key="7">
    <source>
        <dbReference type="Pfam" id="PF00460"/>
    </source>
</evidence>
<dbReference type="NCBIfam" id="NF004653">
    <property type="entry name" value="PRK06003.1"/>
    <property type="match status" value="1"/>
</dbReference>
<evidence type="ECO:0000313" key="8">
    <source>
        <dbReference type="EMBL" id="MBL0370674.1"/>
    </source>
</evidence>
<dbReference type="GO" id="GO:0071973">
    <property type="term" value="P:bacterial-type flagellum-dependent cell motility"/>
    <property type="evidence" value="ECO:0007669"/>
    <property type="project" value="InterPro"/>
</dbReference>
<dbReference type="RefSeq" id="WP_201652031.1">
    <property type="nucleotide sequence ID" value="NZ_JAEQNC010000001.1"/>
</dbReference>
<keyword evidence="8" id="KW-0966">Cell projection</keyword>
<protein>
    <recommendedName>
        <fullName evidence="3 6">Flagellar basal body rod protein FlgB</fullName>
    </recommendedName>
</protein>
<dbReference type="AlphaFoldDB" id="A0A937CM95"/>
<comment type="subcellular location">
    <subcellularLocation>
        <location evidence="1 6">Bacterial flagellum basal body</location>
    </subcellularLocation>
</comment>
<evidence type="ECO:0000256" key="1">
    <source>
        <dbReference type="ARBA" id="ARBA00004117"/>
    </source>
</evidence>
<organism evidence="8 9">
    <name type="scientific">Rhizobium setariae</name>
    <dbReference type="NCBI Taxonomy" id="2801340"/>
    <lineage>
        <taxon>Bacteria</taxon>
        <taxon>Pseudomonadati</taxon>
        <taxon>Pseudomonadota</taxon>
        <taxon>Alphaproteobacteria</taxon>
        <taxon>Hyphomicrobiales</taxon>
        <taxon>Rhizobiaceae</taxon>
        <taxon>Rhizobium/Agrobacterium group</taxon>
        <taxon>Rhizobium</taxon>
    </lineage>
</organism>
<evidence type="ECO:0000313" key="9">
    <source>
        <dbReference type="Proteomes" id="UP000633219"/>
    </source>
</evidence>
<sequence>MQPIQLFELASKQAEWLTVRQSVVSGNIANANTPGFRAKDVTSFDQIMKSTDIPMRATNPLHFAETPTETYVVESEVDKGAASQLSGNSVDLADELMKSGSVKRDYDLNTSVVKAFNKMMLMTVRKG</sequence>
<dbReference type="EMBL" id="JAEQNC010000001">
    <property type="protein sequence ID" value="MBL0370674.1"/>
    <property type="molecule type" value="Genomic_DNA"/>
</dbReference>
<evidence type="ECO:0000256" key="5">
    <source>
        <dbReference type="ARBA" id="ARBA00024934"/>
    </source>
</evidence>
<name>A0A937CM95_9HYPH</name>
<dbReference type="Pfam" id="PF00460">
    <property type="entry name" value="Flg_bb_rod"/>
    <property type="match status" value="1"/>
</dbReference>
<comment type="caution">
    <text evidence="8">The sequence shown here is derived from an EMBL/GenBank/DDBJ whole genome shotgun (WGS) entry which is preliminary data.</text>
</comment>
<comment type="similarity">
    <text evidence="2 6">Belongs to the flagella basal body rod proteins family.</text>
</comment>
<feature type="domain" description="Flagellar basal body rod protein N-terminal" evidence="7">
    <location>
        <begin position="19"/>
        <end position="37"/>
    </location>
</feature>
<dbReference type="GO" id="GO:0030694">
    <property type="term" value="C:bacterial-type flagellum basal body, rod"/>
    <property type="evidence" value="ECO:0007669"/>
    <property type="project" value="InterPro"/>
</dbReference>
<keyword evidence="4 6" id="KW-0975">Bacterial flagellum</keyword>
<accession>A0A937CM95</accession>
<dbReference type="InterPro" id="IPR001444">
    <property type="entry name" value="Flag_bb_rod_N"/>
</dbReference>
<keyword evidence="8" id="KW-0969">Cilium</keyword>
<dbReference type="InterPro" id="IPR006300">
    <property type="entry name" value="FlgB"/>
</dbReference>